<dbReference type="Proteomes" id="UP001168972">
    <property type="component" value="Unassembled WGS sequence"/>
</dbReference>
<dbReference type="Pfam" id="PF03826">
    <property type="entry name" value="OAR"/>
    <property type="match status" value="1"/>
</dbReference>
<dbReference type="PROSITE" id="PS50803">
    <property type="entry name" value="OAR"/>
    <property type="match status" value="1"/>
</dbReference>
<evidence type="ECO:0000256" key="1">
    <source>
        <dbReference type="ARBA" id="ARBA00004123"/>
    </source>
</evidence>
<feature type="signal peptide" evidence="3">
    <location>
        <begin position="1"/>
        <end position="23"/>
    </location>
</feature>
<feature type="region of interest" description="Disordered" evidence="2">
    <location>
        <begin position="1197"/>
        <end position="1225"/>
    </location>
</feature>
<name>A0AA39F598_MICHY</name>
<accession>A0AA39F598</accession>
<reference evidence="5" key="1">
    <citation type="journal article" date="2023" name="bioRxiv">
        <title>Scaffold-level genome assemblies of two parasitoid biocontrol wasps reveal the parthenogenesis mechanism and an associated novel virus.</title>
        <authorList>
            <person name="Inwood S."/>
            <person name="Skelly J."/>
            <person name="Guhlin J."/>
            <person name="Harrop T."/>
            <person name="Goldson S."/>
            <person name="Dearden P."/>
        </authorList>
    </citation>
    <scope>NUCLEOTIDE SEQUENCE</scope>
    <source>
        <strain evidence="5">Lincoln</strain>
        <tissue evidence="5">Whole body</tissue>
    </source>
</reference>
<comment type="caution">
    <text evidence="5">The sequence shown here is derived from an EMBL/GenBank/DDBJ whole genome shotgun (WGS) entry which is preliminary data.</text>
</comment>
<keyword evidence="6" id="KW-1185">Reference proteome</keyword>
<proteinExistence type="predicted"/>
<dbReference type="GO" id="GO:0005634">
    <property type="term" value="C:nucleus"/>
    <property type="evidence" value="ECO:0007669"/>
    <property type="project" value="UniProtKB-SubCell"/>
</dbReference>
<organism evidence="5 6">
    <name type="scientific">Microctonus hyperodae</name>
    <name type="common">Parasitoid wasp</name>
    <dbReference type="NCBI Taxonomy" id="165561"/>
    <lineage>
        <taxon>Eukaryota</taxon>
        <taxon>Metazoa</taxon>
        <taxon>Ecdysozoa</taxon>
        <taxon>Arthropoda</taxon>
        <taxon>Hexapoda</taxon>
        <taxon>Insecta</taxon>
        <taxon>Pterygota</taxon>
        <taxon>Neoptera</taxon>
        <taxon>Endopterygota</taxon>
        <taxon>Hymenoptera</taxon>
        <taxon>Apocrita</taxon>
        <taxon>Ichneumonoidea</taxon>
        <taxon>Braconidae</taxon>
        <taxon>Euphorinae</taxon>
        <taxon>Microctonus</taxon>
    </lineage>
</organism>
<dbReference type="AlphaFoldDB" id="A0AA39F598"/>
<feature type="chain" id="PRO_5041201865" description="OAR domain-containing protein" evidence="3">
    <location>
        <begin position="24"/>
        <end position="1225"/>
    </location>
</feature>
<feature type="compositionally biased region" description="Low complexity" evidence="2">
    <location>
        <begin position="1197"/>
        <end position="1207"/>
    </location>
</feature>
<feature type="compositionally biased region" description="Polar residues" evidence="2">
    <location>
        <begin position="1208"/>
        <end position="1225"/>
    </location>
</feature>
<sequence length="1225" mass="141349">MAKKTSTFVICVLVIYYFVLVNCNLEEIEAINQRLDELLKDVDKPEIFENFKVNEQLFADYEFDYEDKNREELIVSNISSRIDPLLFQTASNLNFFSDGQQFYLAFSINSMIFINIMDQEKSRVIRQYRIASLGKILTVKLLRPSTEIQLNNFPIVVVTIDVYYKSELRWYKFNGNDLEQFWLWSVNQQVKKLEYFQHGMENRLIIVKQLSHNYFEIEIYGFDITDKLSKFWLIQRLITPILTNLKLCSTHDGTFMIVQVQEIIFIYKYQDVSLKYQYFELIQEIDSISLSNIMCFHSGYIFYFITIGSGSTIWKYLDHEFKIDSTSTNNLQNIGEIYWIESIPLDTYREEVILLIQLKNSSLLIFSWQPRGFEMIPLPVFNFNSIDLAKILVIPKVGFIHENKIVRIETQLKNSPLPNYDELKQSVDRFNKLMEIFQKQELIVNETARKIDENYFKNLFVNGIWNISEKVIGDNNTQMNENVECKTVRIGAINITCHESDLIHEEITSSLEDINAKLNEINLNMINAIAINTTDISSFNNIEIVGNLIIHGMVTLGNLTFDAINNISVNDINNNINNNNGVIEGEKFFPNIDVEEITLHLINGIPINQIIFDTEFIDYEGINLSNINKLEVKGDLNFSYVNNINWESLMKSVVRKSRPEIINDKFIVRGSINAKYIDVSYLNDLKYPDEYVQKFSRESVVMQGEKRFKKLRVTNLNLLETINNIPIEDFILLNGDTTLDKEITFHNLTVGLLEINGEIKDYQRRAINNITPSEILNRIEFGDVDDIIFKKLRVRGNIQVIQKINNKSWSEFDDLLTVGDDSVEIYGKKTFLGRVQIGPGLNIISQKINGRLMSEFMTLDTYQELPNLKKIDGNVTIDRLVESDTIKLTRLLFENRYQGSNSCFKKNFIFKVPPIVDKISAEFINGYIPSYLFASKLNESFKDVAINNISLKNLYVNKINAQNVNGLSYDEMLRINDLYEKEKNNEDSQIIVDDLQKQLDDLYDKIVNGSVGIRNLTVSEQIKTKILNGKFLSNIYNVSYMGNVIFENDVHIENLIIHGYINGVNFSEFVADAILKNDENIIVSGKKKFKKIICQSLELSTWNNRSIDDILDPFKHQILSGPIIVKGEIIIEEYFDPQGKIAGIYFEDIVKHNNYSKKNSRVVQDTEQLRNESIACLRAKAQQHQLQLSLQPATSASSSATIDSTTSGNTSYPTGPTANTLHASV</sequence>
<comment type="subcellular location">
    <subcellularLocation>
        <location evidence="1">Nucleus</location>
    </subcellularLocation>
</comment>
<evidence type="ECO:0000313" key="6">
    <source>
        <dbReference type="Proteomes" id="UP001168972"/>
    </source>
</evidence>
<dbReference type="EMBL" id="JAQQBR010001833">
    <property type="protein sequence ID" value="KAK0163153.1"/>
    <property type="molecule type" value="Genomic_DNA"/>
</dbReference>
<gene>
    <name evidence="5" type="ORF">PV327_006861</name>
</gene>
<evidence type="ECO:0000256" key="3">
    <source>
        <dbReference type="SAM" id="SignalP"/>
    </source>
</evidence>
<dbReference type="InterPro" id="IPR003654">
    <property type="entry name" value="OAR_dom"/>
</dbReference>
<evidence type="ECO:0000259" key="4">
    <source>
        <dbReference type="PROSITE" id="PS50803"/>
    </source>
</evidence>
<evidence type="ECO:0000313" key="5">
    <source>
        <dbReference type="EMBL" id="KAK0163153.1"/>
    </source>
</evidence>
<protein>
    <recommendedName>
        <fullName evidence="4">OAR domain-containing protein</fullName>
    </recommendedName>
</protein>
<feature type="domain" description="OAR" evidence="4">
    <location>
        <begin position="1172"/>
        <end position="1185"/>
    </location>
</feature>
<reference evidence="5" key="2">
    <citation type="submission" date="2023-03" db="EMBL/GenBank/DDBJ databases">
        <authorList>
            <person name="Inwood S.N."/>
            <person name="Skelly J.G."/>
            <person name="Guhlin J."/>
            <person name="Harrop T.W.R."/>
            <person name="Goldson S.G."/>
            <person name="Dearden P.K."/>
        </authorList>
    </citation>
    <scope>NUCLEOTIDE SEQUENCE</scope>
    <source>
        <strain evidence="5">Lincoln</strain>
        <tissue evidence="5">Whole body</tissue>
    </source>
</reference>
<evidence type="ECO:0000256" key="2">
    <source>
        <dbReference type="SAM" id="MobiDB-lite"/>
    </source>
</evidence>
<keyword evidence="3" id="KW-0732">Signal</keyword>